<protein>
    <recommendedName>
        <fullName evidence="10">BED-type domain-containing protein</fullName>
    </recommendedName>
</protein>
<feature type="domain" description="BED-type" evidence="10">
    <location>
        <begin position="247"/>
        <end position="297"/>
    </location>
</feature>
<sequence length="438" mass="49976">MYLEFAQRYLSFGQTFYSPSSLRTYASRRRNPGGTHDNVFVKRTKGLMEVAVMLEGTEKVLENSIEDVEVHNAINGILRAAAGNQNSESADAKGTTATTSSRKRSAVWTLFKKADNRMALCTLCQKEIYHCSSTSNLHRHLKNMHPLHFSELETNAFKHISAPSSAVNSRSLQLDTEQQLPNDSSDFGADVLLGYSENAPVENDMEDMEIYSAVDDLLHATTEEKPSSYQNSDLGRPEGVTVAASNRRSSAVWTHFKKADPRVALCALCRKRIQYYSSTSNLLRHLKNKHPAHFSRLEMHSFTHNHRTYYLKKTLASTESIVSAKTDAHRSNHTATRGKSKDYLQQRERDLKEALRLVQLEEGRCLEQQRELLEKSRELQAEKAALQTERCALQEEAKTLQREKEEIQAEREKLHSEREEVERLKQALKKKQLLDHSQ</sequence>
<keyword evidence="7" id="KW-0539">Nucleus</keyword>
<dbReference type="GO" id="GO:0005634">
    <property type="term" value="C:nucleus"/>
    <property type="evidence" value="ECO:0007669"/>
    <property type="project" value="UniProtKB-SubCell"/>
</dbReference>
<dbReference type="SUPFAM" id="SSF57667">
    <property type="entry name" value="beta-beta-alpha zinc fingers"/>
    <property type="match status" value="2"/>
</dbReference>
<dbReference type="PANTHER" id="PTHR46481">
    <property type="entry name" value="ZINC FINGER BED DOMAIN-CONTAINING PROTEIN 4"/>
    <property type="match status" value="1"/>
</dbReference>
<dbReference type="EMBL" id="JBHFQA010000013">
    <property type="protein sequence ID" value="KAL2089251.1"/>
    <property type="molecule type" value="Genomic_DNA"/>
</dbReference>
<evidence type="ECO:0000256" key="7">
    <source>
        <dbReference type="ARBA" id="ARBA00023242"/>
    </source>
</evidence>
<dbReference type="GO" id="GO:0008270">
    <property type="term" value="F:zinc ion binding"/>
    <property type="evidence" value="ECO:0007669"/>
    <property type="project" value="UniProtKB-KW"/>
</dbReference>
<evidence type="ECO:0000256" key="5">
    <source>
        <dbReference type="ARBA" id="ARBA00023015"/>
    </source>
</evidence>
<evidence type="ECO:0000256" key="6">
    <source>
        <dbReference type="ARBA" id="ARBA00023163"/>
    </source>
</evidence>
<keyword evidence="6" id="KW-0804">Transcription</keyword>
<comment type="subcellular location">
    <subcellularLocation>
        <location evidence="1">Nucleus</location>
    </subcellularLocation>
</comment>
<dbReference type="Proteomes" id="UP001591681">
    <property type="component" value="Unassembled WGS sequence"/>
</dbReference>
<dbReference type="Pfam" id="PF02892">
    <property type="entry name" value="zf-BED"/>
    <property type="match status" value="2"/>
</dbReference>
<keyword evidence="4" id="KW-0862">Zinc</keyword>
<proteinExistence type="predicted"/>
<dbReference type="Gene3D" id="3.40.50.300">
    <property type="entry name" value="P-loop containing nucleotide triphosphate hydrolases"/>
    <property type="match status" value="1"/>
</dbReference>
<evidence type="ECO:0000256" key="1">
    <source>
        <dbReference type="ARBA" id="ARBA00004123"/>
    </source>
</evidence>
<feature type="region of interest" description="Disordered" evidence="9">
    <location>
        <begin position="399"/>
        <end position="420"/>
    </location>
</feature>
<dbReference type="PANTHER" id="PTHR46481:SF10">
    <property type="entry name" value="ZINC FINGER BED DOMAIN-CONTAINING PROTEIN 39"/>
    <property type="match status" value="1"/>
</dbReference>
<keyword evidence="12" id="KW-1185">Reference proteome</keyword>
<evidence type="ECO:0000256" key="3">
    <source>
        <dbReference type="ARBA" id="ARBA00022771"/>
    </source>
</evidence>
<accession>A0ABD1JQY9</accession>
<dbReference type="InterPro" id="IPR052035">
    <property type="entry name" value="ZnF_BED_domain_contain"/>
</dbReference>
<evidence type="ECO:0000313" key="12">
    <source>
        <dbReference type="Proteomes" id="UP001591681"/>
    </source>
</evidence>
<feature type="region of interest" description="Disordered" evidence="9">
    <location>
        <begin position="324"/>
        <end position="343"/>
    </location>
</feature>
<dbReference type="InterPro" id="IPR027417">
    <property type="entry name" value="P-loop_NTPase"/>
</dbReference>
<name>A0ABD1JQY9_9TELE</name>
<organism evidence="11 12">
    <name type="scientific">Coilia grayii</name>
    <name type="common">Gray's grenadier anchovy</name>
    <dbReference type="NCBI Taxonomy" id="363190"/>
    <lineage>
        <taxon>Eukaryota</taxon>
        <taxon>Metazoa</taxon>
        <taxon>Chordata</taxon>
        <taxon>Craniata</taxon>
        <taxon>Vertebrata</taxon>
        <taxon>Euteleostomi</taxon>
        <taxon>Actinopterygii</taxon>
        <taxon>Neopterygii</taxon>
        <taxon>Teleostei</taxon>
        <taxon>Clupei</taxon>
        <taxon>Clupeiformes</taxon>
        <taxon>Clupeoidei</taxon>
        <taxon>Engraulidae</taxon>
        <taxon>Coilinae</taxon>
        <taxon>Coilia</taxon>
    </lineage>
</organism>
<dbReference type="GO" id="GO:0009791">
    <property type="term" value="P:post-embryonic development"/>
    <property type="evidence" value="ECO:0007669"/>
    <property type="project" value="UniProtKB-ARBA"/>
</dbReference>
<keyword evidence="2" id="KW-0479">Metal-binding</keyword>
<dbReference type="SMART" id="SM00614">
    <property type="entry name" value="ZnF_BED"/>
    <property type="match status" value="2"/>
</dbReference>
<keyword evidence="5" id="KW-0805">Transcription regulation</keyword>
<evidence type="ECO:0000256" key="9">
    <source>
        <dbReference type="SAM" id="MobiDB-lite"/>
    </source>
</evidence>
<reference evidence="11 12" key="1">
    <citation type="submission" date="2024-09" db="EMBL/GenBank/DDBJ databases">
        <title>A chromosome-level genome assembly of Gray's grenadier anchovy, Coilia grayii.</title>
        <authorList>
            <person name="Fu Z."/>
        </authorList>
    </citation>
    <scope>NUCLEOTIDE SEQUENCE [LARGE SCALE GENOMIC DNA]</scope>
    <source>
        <strain evidence="11">G4</strain>
        <tissue evidence="11">Muscle</tissue>
    </source>
</reference>
<evidence type="ECO:0000256" key="4">
    <source>
        <dbReference type="ARBA" id="ARBA00022833"/>
    </source>
</evidence>
<dbReference type="InterPro" id="IPR003656">
    <property type="entry name" value="Znf_BED"/>
</dbReference>
<comment type="caution">
    <text evidence="11">The sequence shown here is derived from an EMBL/GenBank/DDBJ whole genome shotgun (WGS) entry which is preliminary data.</text>
</comment>
<gene>
    <name evidence="11" type="ORF">ACEWY4_016150</name>
</gene>
<evidence type="ECO:0000313" key="11">
    <source>
        <dbReference type="EMBL" id="KAL2089251.1"/>
    </source>
</evidence>
<evidence type="ECO:0000259" key="10">
    <source>
        <dbReference type="PROSITE" id="PS50808"/>
    </source>
</evidence>
<evidence type="ECO:0000256" key="2">
    <source>
        <dbReference type="ARBA" id="ARBA00022723"/>
    </source>
</evidence>
<dbReference type="PROSITE" id="PS50808">
    <property type="entry name" value="ZF_BED"/>
    <property type="match status" value="2"/>
</dbReference>
<keyword evidence="3 8" id="KW-0863">Zinc-finger</keyword>
<feature type="domain" description="BED-type" evidence="10">
    <location>
        <begin position="102"/>
        <end position="152"/>
    </location>
</feature>
<evidence type="ECO:0000256" key="8">
    <source>
        <dbReference type="PROSITE-ProRule" id="PRU00027"/>
    </source>
</evidence>
<dbReference type="InterPro" id="IPR036236">
    <property type="entry name" value="Znf_C2H2_sf"/>
</dbReference>
<dbReference type="AlphaFoldDB" id="A0ABD1JQY9"/>